<dbReference type="GeneID" id="43588669"/>
<evidence type="ECO:0000313" key="2">
    <source>
        <dbReference type="EMBL" id="WWD16282.1"/>
    </source>
</evidence>
<keyword evidence="3" id="KW-1185">Reference proteome</keyword>
<dbReference type="AlphaFoldDB" id="A0AAJ8LEG7"/>
<evidence type="ECO:0000313" key="3">
    <source>
        <dbReference type="Proteomes" id="UP000322225"/>
    </source>
</evidence>
<feature type="compositionally biased region" description="Gly residues" evidence="1">
    <location>
        <begin position="38"/>
        <end position="47"/>
    </location>
</feature>
<feature type="region of interest" description="Disordered" evidence="1">
    <location>
        <begin position="60"/>
        <end position="121"/>
    </location>
</feature>
<dbReference type="Proteomes" id="UP000322225">
    <property type="component" value="Chromosome 1"/>
</dbReference>
<proteinExistence type="predicted"/>
<dbReference type="Gene3D" id="6.10.110.10">
    <property type="match status" value="1"/>
</dbReference>
<evidence type="ECO:0000256" key="1">
    <source>
        <dbReference type="SAM" id="MobiDB-lite"/>
    </source>
</evidence>
<protein>
    <submittedName>
        <fullName evidence="2">Uncharacterized protein</fullName>
    </submittedName>
</protein>
<organism evidence="2 3">
    <name type="scientific">Kwoniella shandongensis</name>
    <dbReference type="NCBI Taxonomy" id="1734106"/>
    <lineage>
        <taxon>Eukaryota</taxon>
        <taxon>Fungi</taxon>
        <taxon>Dikarya</taxon>
        <taxon>Basidiomycota</taxon>
        <taxon>Agaricomycotina</taxon>
        <taxon>Tremellomycetes</taxon>
        <taxon>Tremellales</taxon>
        <taxon>Cryptococcaceae</taxon>
        <taxon>Kwoniella</taxon>
    </lineage>
</organism>
<dbReference type="KEGG" id="ksn:43588669"/>
<feature type="compositionally biased region" description="Gly residues" evidence="1">
    <location>
        <begin position="84"/>
        <end position="121"/>
    </location>
</feature>
<reference evidence="2" key="1">
    <citation type="submission" date="2017-08" db="EMBL/GenBank/DDBJ databases">
        <authorList>
            <person name="Cuomo C."/>
            <person name="Billmyre B."/>
            <person name="Heitman J."/>
        </authorList>
    </citation>
    <scope>NUCLEOTIDE SEQUENCE</scope>
    <source>
        <strain evidence="2">CBS 12478</strain>
    </source>
</reference>
<dbReference type="RefSeq" id="XP_031861011.2">
    <property type="nucleotide sequence ID" value="XM_032004533.2"/>
</dbReference>
<dbReference type="InterPro" id="IPR038213">
    <property type="entry name" value="IFI6/IFI27-like_sf"/>
</dbReference>
<feature type="compositionally biased region" description="Polar residues" evidence="1">
    <location>
        <begin position="1"/>
        <end position="12"/>
    </location>
</feature>
<reference evidence="2" key="2">
    <citation type="submission" date="2024-01" db="EMBL/GenBank/DDBJ databases">
        <title>Comparative genomics of Cryptococcus and Kwoniella reveals pathogenesis evolution and contrasting modes of karyotype evolution via chromosome fusion or intercentromeric recombination.</title>
        <authorList>
            <person name="Coelho M.A."/>
            <person name="David-Palma M."/>
            <person name="Shea T."/>
            <person name="Bowers K."/>
            <person name="McGinley-Smith S."/>
            <person name="Mohammad A.W."/>
            <person name="Gnirke A."/>
            <person name="Yurkov A.M."/>
            <person name="Nowrousian M."/>
            <person name="Sun S."/>
            <person name="Cuomo C.A."/>
            <person name="Heitman J."/>
        </authorList>
    </citation>
    <scope>NUCLEOTIDE SEQUENCE</scope>
    <source>
        <strain evidence="2">CBS 12478</strain>
    </source>
</reference>
<dbReference type="EMBL" id="CP144051">
    <property type="protein sequence ID" value="WWD16282.1"/>
    <property type="molecule type" value="Genomic_DNA"/>
</dbReference>
<gene>
    <name evidence="2" type="ORF">CI109_100708</name>
</gene>
<feature type="compositionally biased region" description="Basic and acidic residues" evidence="1">
    <location>
        <begin position="20"/>
        <end position="29"/>
    </location>
</feature>
<accession>A0AAJ8LEG7</accession>
<sequence>MASVQACATSDITHPYPSRETGKTNDHKTRTNMSSANGGLGKLGFGPSGVAAGSVAAGLQSDIGNVPAGGPFAQAQSQGALGVNSGGVPGGSGHSGGSGRGSGSGAGGGGGTGGGGGGGKK</sequence>
<name>A0AAJ8LEG7_9TREE</name>
<feature type="region of interest" description="Disordered" evidence="1">
    <location>
        <begin position="1"/>
        <end position="47"/>
    </location>
</feature>